<dbReference type="InterPro" id="IPR024607">
    <property type="entry name" value="Sulfatase_CS"/>
</dbReference>
<evidence type="ECO:0000256" key="1">
    <source>
        <dbReference type="ARBA" id="ARBA00008779"/>
    </source>
</evidence>
<dbReference type="InterPro" id="IPR017850">
    <property type="entry name" value="Alkaline_phosphatase_core_sf"/>
</dbReference>
<sequence length="477" mass="52447">MTQPNILFLLPDQLRPDFLGCYGADFLATPAIDALAGQGVRHDMAISPSPICVPARASMLTGQSAASNGVVDNLSWLRPDRQAMGVRTWPEILSEGGYHTAAIGKMHFYPWDISEGFETRIIAEDKRHIHVQDDYADWLAARGLAKHHGNDQRGYQAHKGASLSDLPDEAQVDRWVAGQAADWLRAYDDPRPFALMVGFPGPHCPYDPPPEALDRIDPDGLPAPIQATAESDSHRDEFIASYKRGWADLDYSTLDADQIRRIRHHYAALVERLDEDVAKVLAALEASGRLDNTIVVFASDHGDYLGDYGLMGKTFFHESSVHVPLIVTDFRAPCAARDAAPRSLLDLFPSFLDWAGLDPATQAQGQPLGAPADAGRVICGMTSLGVMARSARHKLVRYGNGAQALFDLETDPMEQDNRLTDPDLAPVREALEIELLREMLDATLAGHVDKRVPGARSQPPHGFFHRGWSRPYPSDGQ</sequence>
<dbReference type="SUPFAM" id="SSF53649">
    <property type="entry name" value="Alkaline phosphatase-like"/>
    <property type="match status" value="1"/>
</dbReference>
<evidence type="ECO:0000313" key="7">
    <source>
        <dbReference type="Proteomes" id="UP001553161"/>
    </source>
</evidence>
<organism evidence="6 7">
    <name type="scientific">Meridianimarinicoccus marinus</name>
    <dbReference type="NCBI Taxonomy" id="3231483"/>
    <lineage>
        <taxon>Bacteria</taxon>
        <taxon>Pseudomonadati</taxon>
        <taxon>Pseudomonadota</taxon>
        <taxon>Alphaproteobacteria</taxon>
        <taxon>Rhodobacterales</taxon>
        <taxon>Paracoccaceae</taxon>
        <taxon>Meridianimarinicoccus</taxon>
    </lineage>
</organism>
<comment type="similarity">
    <text evidence="1">Belongs to the sulfatase family.</text>
</comment>
<dbReference type="PANTHER" id="PTHR45953:SF1">
    <property type="entry name" value="IDURONATE 2-SULFATASE"/>
    <property type="match status" value="1"/>
</dbReference>
<dbReference type="Proteomes" id="UP001553161">
    <property type="component" value="Unassembled WGS sequence"/>
</dbReference>
<reference evidence="6 7" key="1">
    <citation type="submission" date="2024-07" db="EMBL/GenBank/DDBJ databases">
        <authorList>
            <person name="Kang M."/>
        </authorList>
    </citation>
    <scope>NUCLEOTIDE SEQUENCE [LARGE SCALE GENOMIC DNA]</scope>
    <source>
        <strain evidence="6 7">DFM31</strain>
    </source>
</reference>
<comment type="caution">
    <text evidence="6">The sequence shown here is derived from an EMBL/GenBank/DDBJ whole genome shotgun (WGS) entry which is preliminary data.</text>
</comment>
<dbReference type="Pfam" id="PF00884">
    <property type="entry name" value="Sulfatase"/>
    <property type="match status" value="1"/>
</dbReference>
<accession>A0ABV3L9M0</accession>
<dbReference type="PROSITE" id="PS00149">
    <property type="entry name" value="SULFATASE_2"/>
    <property type="match status" value="1"/>
</dbReference>
<evidence type="ECO:0000313" key="6">
    <source>
        <dbReference type="EMBL" id="MEV8468269.1"/>
    </source>
</evidence>
<dbReference type="PANTHER" id="PTHR45953">
    <property type="entry name" value="IDURONATE 2-SULFATASE"/>
    <property type="match status" value="1"/>
</dbReference>
<dbReference type="Gene3D" id="3.40.720.10">
    <property type="entry name" value="Alkaline Phosphatase, subunit A"/>
    <property type="match status" value="1"/>
</dbReference>
<evidence type="ECO:0000259" key="5">
    <source>
        <dbReference type="Pfam" id="PF00884"/>
    </source>
</evidence>
<evidence type="ECO:0000256" key="2">
    <source>
        <dbReference type="ARBA" id="ARBA00022723"/>
    </source>
</evidence>
<feature type="region of interest" description="Disordered" evidence="4">
    <location>
        <begin position="451"/>
        <end position="477"/>
    </location>
</feature>
<evidence type="ECO:0000256" key="4">
    <source>
        <dbReference type="SAM" id="MobiDB-lite"/>
    </source>
</evidence>
<keyword evidence="3" id="KW-0378">Hydrolase</keyword>
<proteinExistence type="inferred from homology"/>
<name>A0ABV3L9M0_9RHOB</name>
<feature type="domain" description="Sulfatase N-terminal" evidence="5">
    <location>
        <begin position="4"/>
        <end position="356"/>
    </location>
</feature>
<dbReference type="EMBL" id="JBFBVU010000025">
    <property type="protein sequence ID" value="MEV8468269.1"/>
    <property type="molecule type" value="Genomic_DNA"/>
</dbReference>
<keyword evidence="7" id="KW-1185">Reference proteome</keyword>
<protein>
    <submittedName>
        <fullName evidence="6">Sulfatase-like hydrolase/transferase</fullName>
    </submittedName>
</protein>
<keyword evidence="2" id="KW-0479">Metal-binding</keyword>
<gene>
    <name evidence="6" type="ORF">AB0T83_15950</name>
</gene>
<dbReference type="RefSeq" id="WP_366194223.1">
    <property type="nucleotide sequence ID" value="NZ_JBFBVU010000025.1"/>
</dbReference>
<dbReference type="InterPro" id="IPR000917">
    <property type="entry name" value="Sulfatase_N"/>
</dbReference>
<evidence type="ECO:0000256" key="3">
    <source>
        <dbReference type="ARBA" id="ARBA00022801"/>
    </source>
</evidence>